<proteinExistence type="predicted"/>
<evidence type="ECO:0000313" key="1">
    <source>
        <dbReference type="EMBL" id="KAJ9073503.1"/>
    </source>
</evidence>
<sequence>MQGSKGVCHQCDTCLCLKDVVTCIKCTRHICHTCLIYCYAISPYNSPRLSEACLVCLKKCNCKACYLKSNFKPHHVATTRFIQADYYDNYLLTNYLVYKPICENSTLEANMTDYSTFIDQTQLLQATQSLVPSTNL</sequence>
<dbReference type="EMBL" id="QTSX02002903">
    <property type="protein sequence ID" value="KAJ9073503.1"/>
    <property type="molecule type" value="Genomic_DNA"/>
</dbReference>
<accession>A0ACC2TG14</accession>
<comment type="caution">
    <text evidence="1">The sequence shown here is derived from an EMBL/GenBank/DDBJ whole genome shotgun (WGS) entry which is preliminary data.</text>
</comment>
<dbReference type="Proteomes" id="UP001165960">
    <property type="component" value="Unassembled WGS sequence"/>
</dbReference>
<organism evidence="1 2">
    <name type="scientific">Entomophthora muscae</name>
    <dbReference type="NCBI Taxonomy" id="34485"/>
    <lineage>
        <taxon>Eukaryota</taxon>
        <taxon>Fungi</taxon>
        <taxon>Fungi incertae sedis</taxon>
        <taxon>Zoopagomycota</taxon>
        <taxon>Entomophthoromycotina</taxon>
        <taxon>Entomophthoromycetes</taxon>
        <taxon>Entomophthorales</taxon>
        <taxon>Entomophthoraceae</taxon>
        <taxon>Entomophthora</taxon>
    </lineage>
</organism>
<gene>
    <name evidence="1" type="ORF">DSO57_1015833</name>
</gene>
<keyword evidence="2" id="KW-1185">Reference proteome</keyword>
<evidence type="ECO:0000313" key="2">
    <source>
        <dbReference type="Proteomes" id="UP001165960"/>
    </source>
</evidence>
<protein>
    <submittedName>
        <fullName evidence="1">Uncharacterized protein</fullName>
    </submittedName>
</protein>
<name>A0ACC2TG14_9FUNG</name>
<reference evidence="1" key="1">
    <citation type="submission" date="2022-04" db="EMBL/GenBank/DDBJ databases">
        <title>Genome of the entomopathogenic fungus Entomophthora muscae.</title>
        <authorList>
            <person name="Elya C."/>
            <person name="Lovett B.R."/>
            <person name="Lee E."/>
            <person name="Macias A.M."/>
            <person name="Hajek A.E."/>
            <person name="De Bivort B.L."/>
            <person name="Kasson M.T."/>
            <person name="De Fine Licht H.H."/>
            <person name="Stajich J.E."/>
        </authorList>
    </citation>
    <scope>NUCLEOTIDE SEQUENCE</scope>
    <source>
        <strain evidence="1">Berkeley</strain>
    </source>
</reference>